<dbReference type="GeneID" id="54359623"/>
<dbReference type="Pfam" id="PF00067">
    <property type="entry name" value="p450"/>
    <property type="match status" value="1"/>
</dbReference>
<evidence type="ECO:0000256" key="6">
    <source>
        <dbReference type="ARBA" id="ARBA00023004"/>
    </source>
</evidence>
<dbReference type="InterPro" id="IPR036396">
    <property type="entry name" value="Cyt_P450_sf"/>
</dbReference>
<dbReference type="PRINTS" id="PR00385">
    <property type="entry name" value="P450"/>
</dbReference>
<evidence type="ECO:0000256" key="5">
    <source>
        <dbReference type="ARBA" id="ARBA00023002"/>
    </source>
</evidence>
<evidence type="ECO:0000256" key="3">
    <source>
        <dbReference type="ARBA" id="ARBA00022617"/>
    </source>
</evidence>
<dbReference type="InterPro" id="IPR047146">
    <property type="entry name" value="Cyt_P450_E_CYP52_fungi"/>
</dbReference>
<keyword evidence="4 8" id="KW-0479">Metal-binding</keyword>
<keyword evidence="10" id="KW-1185">Reference proteome</keyword>
<dbReference type="GO" id="GO:0004497">
    <property type="term" value="F:monooxygenase activity"/>
    <property type="evidence" value="ECO:0007669"/>
    <property type="project" value="UniProtKB-KW"/>
</dbReference>
<dbReference type="CDD" id="cd11063">
    <property type="entry name" value="CYP52"/>
    <property type="match status" value="1"/>
</dbReference>
<reference evidence="11" key="2">
    <citation type="submission" date="2020-04" db="EMBL/GenBank/DDBJ databases">
        <authorList>
            <consortium name="NCBI Genome Project"/>
        </authorList>
    </citation>
    <scope>NUCLEOTIDE SEQUENCE</scope>
    <source>
        <strain evidence="11">CBS 342.82</strain>
    </source>
</reference>
<name>A0A6J3LWP1_9PEZI</name>
<keyword evidence="7 9" id="KW-0503">Monooxygenase</keyword>
<dbReference type="InterPro" id="IPR017972">
    <property type="entry name" value="Cyt_P450_CS"/>
</dbReference>
<dbReference type="PROSITE" id="PS00086">
    <property type="entry name" value="CYTOCHROME_P450"/>
    <property type="match status" value="1"/>
</dbReference>
<evidence type="ECO:0000256" key="9">
    <source>
        <dbReference type="RuleBase" id="RU000461"/>
    </source>
</evidence>
<sequence length="534" mass="60106">MLNNPGLSLSIFGGLLLVLFVARHVSQAITHRRRARRLGCAPAPLQSTGFPLGLPKVLEMLRADEGHRFPQYLQEENQGIKRKFGRNTQTVESSVLGQRRFMTTDPVNVRAILATQFKEFGLGKPRNDCLALLQGYGVFSSDGEQWEHSRAMLRPQFAREQIDDLSLQAKHSEQMMQAIDASVDIKTGWSQPIDIQQIFFRFTMDSSTEFLFGTSLDSQLGPLNKSSAAYDIDFDEAAFVEVFDASLDHMTRGLRLGAFYKLAHTKEAKRVCAVVQGSVDKYVQAALDRRARAESKPGEKRRYILADALVEETKDPVEIRNQLLNVLIAGRDTTASLLGWLFLLLARQSEEYKRLRAETHQTFGPYEDPRNLTHTGLRSCTLLQHCLNEALRLFPLVPINLRKCLVPFTTLPRGGGPLGQDPIYVRADDDVFYTTVNMHRDVAFWGVDAHDFRPARWQTVKPGWQFLPFNGGPRICLGQQFAINQASFVMVRLLQRFDDVIGVDLPAPGEELHHLTVTDACATGVKVKLRRAQG</sequence>
<dbReference type="SUPFAM" id="SSF48264">
    <property type="entry name" value="Cytochrome P450"/>
    <property type="match status" value="1"/>
</dbReference>
<dbReference type="PANTHER" id="PTHR24287">
    <property type="entry name" value="P450, PUTATIVE (EUROFUNG)-RELATED"/>
    <property type="match status" value="1"/>
</dbReference>
<dbReference type="OrthoDB" id="1470350at2759"/>
<dbReference type="Gene3D" id="1.10.630.10">
    <property type="entry name" value="Cytochrome P450"/>
    <property type="match status" value="1"/>
</dbReference>
<dbReference type="Proteomes" id="UP000504637">
    <property type="component" value="Unplaced"/>
</dbReference>
<dbReference type="InterPro" id="IPR001128">
    <property type="entry name" value="Cyt_P450"/>
</dbReference>
<dbReference type="PANTHER" id="PTHR24287:SF1">
    <property type="entry name" value="P450, PUTATIVE (EUROFUNG)-RELATED"/>
    <property type="match status" value="1"/>
</dbReference>
<dbReference type="GO" id="GO:0020037">
    <property type="term" value="F:heme binding"/>
    <property type="evidence" value="ECO:0007669"/>
    <property type="project" value="InterPro"/>
</dbReference>
<dbReference type="PRINTS" id="PR00463">
    <property type="entry name" value="EP450I"/>
</dbReference>
<keyword evidence="3 8" id="KW-0349">Heme</keyword>
<evidence type="ECO:0000256" key="4">
    <source>
        <dbReference type="ARBA" id="ARBA00022723"/>
    </source>
</evidence>
<evidence type="ECO:0000256" key="1">
    <source>
        <dbReference type="ARBA" id="ARBA00001971"/>
    </source>
</evidence>
<comment type="cofactor">
    <cofactor evidence="1 8">
        <name>heme</name>
        <dbReference type="ChEBI" id="CHEBI:30413"/>
    </cofactor>
</comment>
<accession>A0A6J3LWP1</accession>
<evidence type="ECO:0000256" key="8">
    <source>
        <dbReference type="PIRSR" id="PIRSR602401-1"/>
    </source>
</evidence>
<evidence type="ECO:0000256" key="7">
    <source>
        <dbReference type="ARBA" id="ARBA00023033"/>
    </source>
</evidence>
<reference evidence="11" key="3">
    <citation type="submission" date="2025-08" db="UniProtKB">
        <authorList>
            <consortium name="RefSeq"/>
        </authorList>
    </citation>
    <scope>IDENTIFICATION</scope>
    <source>
        <strain evidence="11">CBS 342.82</strain>
    </source>
</reference>
<comment type="similarity">
    <text evidence="2 9">Belongs to the cytochrome P450 family.</text>
</comment>
<keyword evidence="6 8" id="KW-0408">Iron</keyword>
<evidence type="ECO:0000256" key="2">
    <source>
        <dbReference type="ARBA" id="ARBA00010617"/>
    </source>
</evidence>
<dbReference type="InterPro" id="IPR002401">
    <property type="entry name" value="Cyt_P450_E_grp-I"/>
</dbReference>
<organism evidence="11">
    <name type="scientific">Dissoconium aciculare CBS 342.82</name>
    <dbReference type="NCBI Taxonomy" id="1314786"/>
    <lineage>
        <taxon>Eukaryota</taxon>
        <taxon>Fungi</taxon>
        <taxon>Dikarya</taxon>
        <taxon>Ascomycota</taxon>
        <taxon>Pezizomycotina</taxon>
        <taxon>Dothideomycetes</taxon>
        <taxon>Dothideomycetidae</taxon>
        <taxon>Mycosphaerellales</taxon>
        <taxon>Dissoconiaceae</taxon>
        <taxon>Dissoconium</taxon>
    </lineage>
</organism>
<gene>
    <name evidence="11" type="ORF">K489DRAFT_325293</name>
</gene>
<protein>
    <submittedName>
        <fullName evidence="11">P450 monooxygenase</fullName>
    </submittedName>
</protein>
<proteinExistence type="inferred from homology"/>
<evidence type="ECO:0000313" key="10">
    <source>
        <dbReference type="Proteomes" id="UP000504637"/>
    </source>
</evidence>
<dbReference type="RefSeq" id="XP_033456745.1">
    <property type="nucleotide sequence ID" value="XM_033601823.1"/>
</dbReference>
<dbReference type="GO" id="GO:0016705">
    <property type="term" value="F:oxidoreductase activity, acting on paired donors, with incorporation or reduction of molecular oxygen"/>
    <property type="evidence" value="ECO:0007669"/>
    <property type="project" value="InterPro"/>
</dbReference>
<feature type="binding site" description="axial binding residue" evidence="8">
    <location>
        <position position="476"/>
    </location>
    <ligand>
        <name>heme</name>
        <dbReference type="ChEBI" id="CHEBI:30413"/>
    </ligand>
    <ligandPart>
        <name>Fe</name>
        <dbReference type="ChEBI" id="CHEBI:18248"/>
    </ligandPart>
</feature>
<keyword evidence="5 9" id="KW-0560">Oxidoreductase</keyword>
<dbReference type="GO" id="GO:0005506">
    <property type="term" value="F:iron ion binding"/>
    <property type="evidence" value="ECO:0007669"/>
    <property type="project" value="InterPro"/>
</dbReference>
<dbReference type="AlphaFoldDB" id="A0A6J3LWP1"/>
<evidence type="ECO:0000313" key="11">
    <source>
        <dbReference type="RefSeq" id="XP_033456745.1"/>
    </source>
</evidence>
<reference evidence="11" key="1">
    <citation type="submission" date="2020-01" db="EMBL/GenBank/DDBJ databases">
        <authorList>
            <consortium name="DOE Joint Genome Institute"/>
            <person name="Haridas S."/>
            <person name="Albert R."/>
            <person name="Binder M."/>
            <person name="Bloem J."/>
            <person name="Labutti K."/>
            <person name="Salamov A."/>
            <person name="Andreopoulos B."/>
            <person name="Baker S.E."/>
            <person name="Barry K."/>
            <person name="Bills G."/>
            <person name="Bluhm B.H."/>
            <person name="Cannon C."/>
            <person name="Castanera R."/>
            <person name="Culley D.E."/>
            <person name="Daum C."/>
            <person name="Ezra D."/>
            <person name="Gonzalez J.B."/>
            <person name="Henrissat B."/>
            <person name="Kuo A."/>
            <person name="Liang C."/>
            <person name="Lipzen A."/>
            <person name="Lutzoni F."/>
            <person name="Magnuson J."/>
            <person name="Mondo S."/>
            <person name="Nolan M."/>
            <person name="Ohm R."/>
            <person name="Pangilinan J."/>
            <person name="Park H.-J."/>
            <person name="Ramirez L."/>
            <person name="Alfaro M."/>
            <person name="Sun H."/>
            <person name="Tritt A."/>
            <person name="Yoshinaga Y."/>
            <person name="Zwiers L.-H."/>
            <person name="Turgeon B.G."/>
            <person name="Goodwin S.B."/>
            <person name="Spatafora J.W."/>
            <person name="Crous P.W."/>
            <person name="Grigoriev I.V."/>
        </authorList>
    </citation>
    <scope>NUCLEOTIDE SEQUENCE</scope>
    <source>
        <strain evidence="11">CBS 342.82</strain>
    </source>
</reference>